<dbReference type="AlphaFoldDB" id="A0A0C3BXT5"/>
<reference evidence="1 2" key="1">
    <citation type="submission" date="2014-04" db="EMBL/GenBank/DDBJ databases">
        <authorList>
            <consortium name="DOE Joint Genome Institute"/>
            <person name="Kuo A."/>
            <person name="Gay G."/>
            <person name="Dore J."/>
            <person name="Kohler A."/>
            <person name="Nagy L.G."/>
            <person name="Floudas D."/>
            <person name="Copeland A."/>
            <person name="Barry K.W."/>
            <person name="Cichocki N."/>
            <person name="Veneault-Fourrey C."/>
            <person name="LaButti K."/>
            <person name="Lindquist E.A."/>
            <person name="Lipzen A."/>
            <person name="Lundell T."/>
            <person name="Morin E."/>
            <person name="Murat C."/>
            <person name="Sun H."/>
            <person name="Tunlid A."/>
            <person name="Henrissat B."/>
            <person name="Grigoriev I.V."/>
            <person name="Hibbett D.S."/>
            <person name="Martin F."/>
            <person name="Nordberg H.P."/>
            <person name="Cantor M.N."/>
            <person name="Hua S.X."/>
        </authorList>
    </citation>
    <scope>NUCLEOTIDE SEQUENCE [LARGE SCALE GENOMIC DNA]</scope>
    <source>
        <strain evidence="2">h7</strain>
    </source>
</reference>
<accession>A0A0C3BXT5</accession>
<reference evidence="2" key="2">
    <citation type="submission" date="2015-01" db="EMBL/GenBank/DDBJ databases">
        <title>Evolutionary Origins and Diversification of the Mycorrhizal Mutualists.</title>
        <authorList>
            <consortium name="DOE Joint Genome Institute"/>
            <consortium name="Mycorrhizal Genomics Consortium"/>
            <person name="Kohler A."/>
            <person name="Kuo A."/>
            <person name="Nagy L.G."/>
            <person name="Floudas D."/>
            <person name="Copeland A."/>
            <person name="Barry K.W."/>
            <person name="Cichocki N."/>
            <person name="Veneault-Fourrey C."/>
            <person name="LaButti K."/>
            <person name="Lindquist E.A."/>
            <person name="Lipzen A."/>
            <person name="Lundell T."/>
            <person name="Morin E."/>
            <person name="Murat C."/>
            <person name="Riley R."/>
            <person name="Ohm R."/>
            <person name="Sun H."/>
            <person name="Tunlid A."/>
            <person name="Henrissat B."/>
            <person name="Grigoriev I.V."/>
            <person name="Hibbett D.S."/>
            <person name="Martin F."/>
        </authorList>
    </citation>
    <scope>NUCLEOTIDE SEQUENCE [LARGE SCALE GENOMIC DNA]</scope>
    <source>
        <strain evidence="2">h7</strain>
    </source>
</reference>
<protein>
    <submittedName>
        <fullName evidence="1">Uncharacterized protein</fullName>
    </submittedName>
</protein>
<evidence type="ECO:0000313" key="2">
    <source>
        <dbReference type="Proteomes" id="UP000053424"/>
    </source>
</evidence>
<organism evidence="1 2">
    <name type="scientific">Hebeloma cylindrosporum</name>
    <dbReference type="NCBI Taxonomy" id="76867"/>
    <lineage>
        <taxon>Eukaryota</taxon>
        <taxon>Fungi</taxon>
        <taxon>Dikarya</taxon>
        <taxon>Basidiomycota</taxon>
        <taxon>Agaricomycotina</taxon>
        <taxon>Agaricomycetes</taxon>
        <taxon>Agaricomycetidae</taxon>
        <taxon>Agaricales</taxon>
        <taxon>Agaricineae</taxon>
        <taxon>Hymenogastraceae</taxon>
        <taxon>Hebeloma</taxon>
    </lineage>
</organism>
<dbReference type="EMBL" id="KN831780">
    <property type="protein sequence ID" value="KIM41405.1"/>
    <property type="molecule type" value="Genomic_DNA"/>
</dbReference>
<sequence length="510" mass="58589">MPNFFPRHFIPYLQDNSPLPNDQLVEEAKKLRDDLVRKREALTAGFFDLQRLDRLQLQALTSRRNDVNRAVLQLYRILSPARYVPNDIWYIIFSFCRSESSRPGLNVSEAPLLLTRVCRGWKSIAIETPQLWSSIRVNIPTYQLSPEKLGWRRKMVKDWLGWSGILPLSISVNAQGSLAPPDCGVSDVIYISHFIRRIEHCPSRLHSLELSISKFQFLYDGFLALRVSDLPNLEEITVDKVPVNIMQGGQSVPWSDAGIFCAPKLRKISIGKLPKDSRESTWSIPPNWRGLRYLHIGGRLPPRQILQILVTLPDLIECHLKIANSMEIVNHTTRILMPNLKSFSLSEKIDSAYVTTSTFLYKYLDTPALKMFAFSARLSARAARSTPTINNPLLLLFPRIKPTRLVLKLDETLYHRWSLETFLAVPFIKYLVLHSPPQQNICKHTKSTKTLLDLKSTYRKRKDQGKPIDILPKLKTLEFGGEINILGDHLKDIIFKRLDPRDLKSHFGNL</sequence>
<keyword evidence="2" id="KW-1185">Reference proteome</keyword>
<dbReference type="OrthoDB" id="2269034at2759"/>
<dbReference type="Proteomes" id="UP000053424">
    <property type="component" value="Unassembled WGS sequence"/>
</dbReference>
<dbReference type="HOGENOM" id="CLU_018544_12_0_1"/>
<proteinExistence type="predicted"/>
<dbReference type="STRING" id="686832.A0A0C3BXT5"/>
<evidence type="ECO:0000313" key="1">
    <source>
        <dbReference type="EMBL" id="KIM41405.1"/>
    </source>
</evidence>
<gene>
    <name evidence="1" type="ORF">M413DRAFT_27763</name>
</gene>
<name>A0A0C3BXT5_HEBCY</name>